<dbReference type="Proteomes" id="UP000289340">
    <property type="component" value="Chromosome 20"/>
</dbReference>
<gene>
    <name evidence="1" type="ORF">D0Y65_053824</name>
</gene>
<dbReference type="AlphaFoldDB" id="A0A445F3S8"/>
<accession>A0A445F3S8</accession>
<protein>
    <submittedName>
        <fullName evidence="1">Uncharacterized protein</fullName>
    </submittedName>
</protein>
<evidence type="ECO:0000313" key="2">
    <source>
        <dbReference type="Proteomes" id="UP000289340"/>
    </source>
</evidence>
<evidence type="ECO:0000313" key="1">
    <source>
        <dbReference type="EMBL" id="RZB43437.1"/>
    </source>
</evidence>
<reference evidence="1 2" key="1">
    <citation type="submission" date="2018-09" db="EMBL/GenBank/DDBJ databases">
        <title>A high-quality reference genome of wild soybean provides a powerful tool to mine soybean genomes.</title>
        <authorList>
            <person name="Xie M."/>
            <person name="Chung C.Y.L."/>
            <person name="Li M.-W."/>
            <person name="Wong F.-L."/>
            <person name="Chan T.-F."/>
            <person name="Lam H.-M."/>
        </authorList>
    </citation>
    <scope>NUCLEOTIDE SEQUENCE [LARGE SCALE GENOMIC DNA]</scope>
    <source>
        <strain evidence="2">cv. W05</strain>
        <tissue evidence="1">Hypocotyl of etiolated seedlings</tissue>
    </source>
</reference>
<feature type="non-terminal residue" evidence="1">
    <location>
        <position position="1"/>
    </location>
</feature>
<dbReference type="EMBL" id="QZWG01000020">
    <property type="protein sequence ID" value="RZB43437.1"/>
    <property type="molecule type" value="Genomic_DNA"/>
</dbReference>
<name>A0A445F3S8_GLYSO</name>
<organism evidence="1 2">
    <name type="scientific">Glycine soja</name>
    <name type="common">Wild soybean</name>
    <dbReference type="NCBI Taxonomy" id="3848"/>
    <lineage>
        <taxon>Eukaryota</taxon>
        <taxon>Viridiplantae</taxon>
        <taxon>Streptophyta</taxon>
        <taxon>Embryophyta</taxon>
        <taxon>Tracheophyta</taxon>
        <taxon>Spermatophyta</taxon>
        <taxon>Magnoliopsida</taxon>
        <taxon>eudicotyledons</taxon>
        <taxon>Gunneridae</taxon>
        <taxon>Pentapetalae</taxon>
        <taxon>rosids</taxon>
        <taxon>fabids</taxon>
        <taxon>Fabales</taxon>
        <taxon>Fabaceae</taxon>
        <taxon>Papilionoideae</taxon>
        <taxon>50 kb inversion clade</taxon>
        <taxon>NPAAA clade</taxon>
        <taxon>indigoferoid/millettioid clade</taxon>
        <taxon>Phaseoleae</taxon>
        <taxon>Glycine</taxon>
        <taxon>Glycine subgen. Soja</taxon>
    </lineage>
</organism>
<keyword evidence="2" id="KW-1185">Reference proteome</keyword>
<sequence length="166" mass="19536">HRWRRKKLHPPRLSFSQSLFTRVWFTSRWILVTELALHVRCTRGKTETSDSEEFLSPVDALFSPAWASEEKGQQWIYVVWVYSGSDWGSVEALHCLCFRFFLPDSLSVLLLLYATLHPEPQYCEPICFNAIETKKDLLWSGVFRRLSHTKIFLSLHILKRGFHLIP</sequence>
<proteinExistence type="predicted"/>
<comment type="caution">
    <text evidence="1">The sequence shown here is derived from an EMBL/GenBank/DDBJ whole genome shotgun (WGS) entry which is preliminary data.</text>
</comment>